<feature type="non-terminal residue" evidence="2">
    <location>
        <position position="1"/>
    </location>
</feature>
<sequence>GACARYETRRSLPGIAGQNSSKGPRQHKDAMALAQTTTAHAAGARGKLLMRE</sequence>
<evidence type="ECO:0000313" key="2">
    <source>
        <dbReference type="EMBL" id="JAC61352.1"/>
    </source>
</evidence>
<dbReference type="AlphaFoldDB" id="A0A061QL06"/>
<gene>
    <name evidence="2" type="ORF">TSPGSL018_26504</name>
</gene>
<protein>
    <submittedName>
        <fullName evidence="2">Uncharacterized protein</fullName>
    </submittedName>
</protein>
<feature type="region of interest" description="Disordered" evidence="1">
    <location>
        <begin position="1"/>
        <end position="52"/>
    </location>
</feature>
<reference evidence="2" key="1">
    <citation type="submission" date="2014-05" db="EMBL/GenBank/DDBJ databases">
        <title>The transcriptome of the halophilic microalga Tetraselmis sp. GSL018 isolated from the Great Salt Lake, Utah.</title>
        <authorList>
            <person name="Jinkerson R.E."/>
            <person name="D'Adamo S."/>
            <person name="Posewitz M.C."/>
        </authorList>
    </citation>
    <scope>NUCLEOTIDE SEQUENCE</scope>
    <source>
        <strain evidence="2">GSL018</strain>
    </source>
</reference>
<name>A0A061QL06_9CHLO</name>
<feature type="compositionally biased region" description="Basic and acidic residues" evidence="1">
    <location>
        <begin position="1"/>
        <end position="10"/>
    </location>
</feature>
<accession>A0A061QL06</accession>
<evidence type="ECO:0000256" key="1">
    <source>
        <dbReference type="SAM" id="MobiDB-lite"/>
    </source>
</evidence>
<organism evidence="2">
    <name type="scientific">Tetraselmis sp. GSL018</name>
    <dbReference type="NCBI Taxonomy" id="582737"/>
    <lineage>
        <taxon>Eukaryota</taxon>
        <taxon>Viridiplantae</taxon>
        <taxon>Chlorophyta</taxon>
        <taxon>core chlorophytes</taxon>
        <taxon>Chlorodendrophyceae</taxon>
        <taxon>Chlorodendrales</taxon>
        <taxon>Chlorodendraceae</taxon>
        <taxon>Tetraselmis</taxon>
    </lineage>
</organism>
<proteinExistence type="predicted"/>
<dbReference type="EMBL" id="GBEZ01025775">
    <property type="protein sequence ID" value="JAC61352.1"/>
    <property type="molecule type" value="Transcribed_RNA"/>
</dbReference>